<dbReference type="AlphaFoldDB" id="A0A453RSW1"/>
<dbReference type="InterPro" id="IPR034215">
    <property type="entry name" value="RBM42_RRM"/>
</dbReference>
<feature type="compositionally biased region" description="Basic residues" evidence="3">
    <location>
        <begin position="265"/>
        <end position="283"/>
    </location>
</feature>
<evidence type="ECO:0000313" key="6">
    <source>
        <dbReference type="Proteomes" id="UP000015105"/>
    </source>
</evidence>
<reference evidence="5" key="5">
    <citation type="journal article" date="2021" name="G3 (Bethesda)">
        <title>Aegilops tauschii genome assembly Aet v5.0 features greater sequence contiguity and improved annotation.</title>
        <authorList>
            <person name="Wang L."/>
            <person name="Zhu T."/>
            <person name="Rodriguez J.C."/>
            <person name="Deal K.R."/>
            <person name="Dubcovsky J."/>
            <person name="McGuire P.E."/>
            <person name="Lux T."/>
            <person name="Spannagl M."/>
            <person name="Mayer K.F.X."/>
            <person name="Baldrich P."/>
            <person name="Meyers B.C."/>
            <person name="Huo N."/>
            <person name="Gu Y.Q."/>
            <person name="Zhou H."/>
            <person name="Devos K.M."/>
            <person name="Bennetzen J.L."/>
            <person name="Unver T."/>
            <person name="Budak H."/>
            <person name="Gulick P.J."/>
            <person name="Galiba G."/>
            <person name="Kalapos B."/>
            <person name="Nelson D.R."/>
            <person name="Li P."/>
            <person name="You F.M."/>
            <person name="Luo M.C."/>
            <person name="Dvorak J."/>
        </authorList>
    </citation>
    <scope>NUCLEOTIDE SEQUENCE [LARGE SCALE GENOMIC DNA]</scope>
    <source>
        <strain evidence="5">cv. AL8/78</strain>
    </source>
</reference>
<evidence type="ECO:0000259" key="4">
    <source>
        <dbReference type="PROSITE" id="PS50102"/>
    </source>
</evidence>
<organism evidence="5 6">
    <name type="scientific">Aegilops tauschii subsp. strangulata</name>
    <name type="common">Goatgrass</name>
    <dbReference type="NCBI Taxonomy" id="200361"/>
    <lineage>
        <taxon>Eukaryota</taxon>
        <taxon>Viridiplantae</taxon>
        <taxon>Streptophyta</taxon>
        <taxon>Embryophyta</taxon>
        <taxon>Tracheophyta</taxon>
        <taxon>Spermatophyta</taxon>
        <taxon>Magnoliopsida</taxon>
        <taxon>Liliopsida</taxon>
        <taxon>Poales</taxon>
        <taxon>Poaceae</taxon>
        <taxon>BOP clade</taxon>
        <taxon>Pooideae</taxon>
        <taxon>Triticodae</taxon>
        <taxon>Triticeae</taxon>
        <taxon>Triticinae</taxon>
        <taxon>Aegilops</taxon>
    </lineage>
</organism>
<evidence type="ECO:0000256" key="1">
    <source>
        <dbReference type="ARBA" id="ARBA00022884"/>
    </source>
</evidence>
<dbReference type="EnsemblPlants" id="AET7Gv20689200.2">
    <property type="protein sequence ID" value="AET7Gv20689200.2"/>
    <property type="gene ID" value="AET7Gv20689200"/>
</dbReference>
<protein>
    <recommendedName>
        <fullName evidence="4">RRM domain-containing protein</fullName>
    </recommendedName>
</protein>
<dbReference type="PANTHER" id="PTHR47640:SF11">
    <property type="entry name" value="RNA-BINDING PROTEIN 42"/>
    <property type="match status" value="1"/>
</dbReference>
<dbReference type="FunFam" id="3.30.70.330:FF:000309">
    <property type="entry name" value="RNA-binding protein 42"/>
    <property type="match status" value="1"/>
</dbReference>
<dbReference type="GO" id="GO:0003729">
    <property type="term" value="F:mRNA binding"/>
    <property type="evidence" value="ECO:0007669"/>
    <property type="project" value="InterPro"/>
</dbReference>
<dbReference type="Pfam" id="PF00076">
    <property type="entry name" value="RRM_1"/>
    <property type="match status" value="1"/>
</dbReference>
<dbReference type="STRING" id="200361.A0A453RSW1"/>
<evidence type="ECO:0000256" key="2">
    <source>
        <dbReference type="PROSITE-ProRule" id="PRU00176"/>
    </source>
</evidence>
<reference evidence="6" key="1">
    <citation type="journal article" date="2014" name="Science">
        <title>Ancient hybridizations among the ancestral genomes of bread wheat.</title>
        <authorList>
            <consortium name="International Wheat Genome Sequencing Consortium,"/>
            <person name="Marcussen T."/>
            <person name="Sandve S.R."/>
            <person name="Heier L."/>
            <person name="Spannagl M."/>
            <person name="Pfeifer M."/>
            <person name="Jakobsen K.S."/>
            <person name="Wulff B.B."/>
            <person name="Steuernagel B."/>
            <person name="Mayer K.F."/>
            <person name="Olsen O.A."/>
        </authorList>
    </citation>
    <scope>NUCLEOTIDE SEQUENCE [LARGE SCALE GENOMIC DNA]</scope>
    <source>
        <strain evidence="6">cv. AL8/78</strain>
    </source>
</reference>
<feature type="compositionally biased region" description="Pro residues" evidence="3">
    <location>
        <begin position="58"/>
        <end position="68"/>
    </location>
</feature>
<dbReference type="Gene3D" id="3.30.70.330">
    <property type="match status" value="1"/>
</dbReference>
<feature type="compositionally biased region" description="Low complexity" evidence="3">
    <location>
        <begin position="135"/>
        <end position="146"/>
    </location>
</feature>
<accession>A0A453RSW1</accession>
<dbReference type="InterPro" id="IPR035979">
    <property type="entry name" value="RBD_domain_sf"/>
</dbReference>
<dbReference type="InterPro" id="IPR000504">
    <property type="entry name" value="RRM_dom"/>
</dbReference>
<feature type="domain" description="RRM" evidence="4">
    <location>
        <begin position="175"/>
        <end position="253"/>
    </location>
</feature>
<feature type="region of interest" description="Disordered" evidence="3">
    <location>
        <begin position="50"/>
        <end position="75"/>
    </location>
</feature>
<reference evidence="6" key="2">
    <citation type="journal article" date="2017" name="Nat. Plants">
        <title>The Aegilops tauschii genome reveals multiple impacts of transposons.</title>
        <authorList>
            <person name="Zhao G."/>
            <person name="Zou C."/>
            <person name="Li K."/>
            <person name="Wang K."/>
            <person name="Li T."/>
            <person name="Gao L."/>
            <person name="Zhang X."/>
            <person name="Wang H."/>
            <person name="Yang Z."/>
            <person name="Liu X."/>
            <person name="Jiang W."/>
            <person name="Mao L."/>
            <person name="Kong X."/>
            <person name="Jiao Y."/>
            <person name="Jia J."/>
        </authorList>
    </citation>
    <scope>NUCLEOTIDE SEQUENCE [LARGE SCALE GENOMIC DNA]</scope>
    <source>
        <strain evidence="6">cv. AL8/78</strain>
    </source>
</reference>
<dbReference type="Gramene" id="AET7Gv20689200.2">
    <property type="protein sequence ID" value="AET7Gv20689200.2"/>
    <property type="gene ID" value="AET7Gv20689200"/>
</dbReference>
<sequence length="283" mass="31086">QAVHCYLNGLVKWGRRKKRGSNPSFVLIASAGKEGTPNPGLLFSGVIGLEKMSSDPRNPNPPPPPPPGSSSSALPAGGSYFPLPFHLQQQPVATYQYQQLQQAQQLFQRDAQTITPEALESVKAALATSDVLDPSAARASASSSDAAAKKKTIPRRAAGQSWEDPTLTEWPENDYRLFCGDLGNEVNDDVLSKAFSRFPSFNMAKVVRDKRTGKTKGYGFVSFSNPTDLAAAIKEMNGKYVGNRPIKLRKSNWKERTDVEALQRQKNHIQKKPKTQKKGILHK</sequence>
<dbReference type="CDD" id="cd12383">
    <property type="entry name" value="RRM_RBM42"/>
    <property type="match status" value="1"/>
</dbReference>
<feature type="region of interest" description="Disordered" evidence="3">
    <location>
        <begin position="133"/>
        <end position="166"/>
    </location>
</feature>
<feature type="region of interest" description="Disordered" evidence="3">
    <location>
        <begin position="263"/>
        <end position="283"/>
    </location>
</feature>
<dbReference type="SUPFAM" id="SSF54928">
    <property type="entry name" value="RNA-binding domain, RBD"/>
    <property type="match status" value="1"/>
</dbReference>
<name>A0A453RSW1_AEGTS</name>
<evidence type="ECO:0000256" key="3">
    <source>
        <dbReference type="SAM" id="MobiDB-lite"/>
    </source>
</evidence>
<reference evidence="5" key="3">
    <citation type="journal article" date="2017" name="Nature">
        <title>Genome sequence of the progenitor of the wheat D genome Aegilops tauschii.</title>
        <authorList>
            <person name="Luo M.C."/>
            <person name="Gu Y.Q."/>
            <person name="Puiu D."/>
            <person name="Wang H."/>
            <person name="Twardziok S.O."/>
            <person name="Deal K.R."/>
            <person name="Huo N."/>
            <person name="Zhu T."/>
            <person name="Wang L."/>
            <person name="Wang Y."/>
            <person name="McGuire P.E."/>
            <person name="Liu S."/>
            <person name="Long H."/>
            <person name="Ramasamy R.K."/>
            <person name="Rodriguez J.C."/>
            <person name="Van S.L."/>
            <person name="Yuan L."/>
            <person name="Wang Z."/>
            <person name="Xia Z."/>
            <person name="Xiao L."/>
            <person name="Anderson O.D."/>
            <person name="Ouyang S."/>
            <person name="Liang Y."/>
            <person name="Zimin A.V."/>
            <person name="Pertea G."/>
            <person name="Qi P."/>
            <person name="Bennetzen J.L."/>
            <person name="Dai X."/>
            <person name="Dawson M.W."/>
            <person name="Muller H.G."/>
            <person name="Kugler K."/>
            <person name="Rivarola-Duarte L."/>
            <person name="Spannagl M."/>
            <person name="Mayer K.F.X."/>
            <person name="Lu F.H."/>
            <person name="Bevan M.W."/>
            <person name="Leroy P."/>
            <person name="Li P."/>
            <person name="You F.M."/>
            <person name="Sun Q."/>
            <person name="Liu Z."/>
            <person name="Lyons E."/>
            <person name="Wicker T."/>
            <person name="Salzberg S.L."/>
            <person name="Devos K.M."/>
            <person name="Dvorak J."/>
        </authorList>
    </citation>
    <scope>NUCLEOTIDE SEQUENCE [LARGE SCALE GENOMIC DNA]</scope>
    <source>
        <strain evidence="5">cv. AL8/78</strain>
    </source>
</reference>
<keyword evidence="1 2" id="KW-0694">RNA-binding</keyword>
<dbReference type="PROSITE" id="PS50102">
    <property type="entry name" value="RRM"/>
    <property type="match status" value="1"/>
</dbReference>
<dbReference type="InterPro" id="IPR012677">
    <property type="entry name" value="Nucleotide-bd_a/b_plait_sf"/>
</dbReference>
<dbReference type="Proteomes" id="UP000015105">
    <property type="component" value="Chromosome 7D"/>
</dbReference>
<evidence type="ECO:0000313" key="5">
    <source>
        <dbReference type="EnsemblPlants" id="AET7Gv20689200.2"/>
    </source>
</evidence>
<keyword evidence="6" id="KW-1185">Reference proteome</keyword>
<dbReference type="PANTHER" id="PTHR47640">
    <property type="entry name" value="TRNA SELENOCYSTEINE 1-ASSOCIATED PROTEIN 1-RELATED-RELATED"/>
    <property type="match status" value="1"/>
</dbReference>
<dbReference type="InterPro" id="IPR050825">
    <property type="entry name" value="RBM42_RBP45_47-like"/>
</dbReference>
<reference evidence="5" key="4">
    <citation type="submission" date="2019-03" db="UniProtKB">
        <authorList>
            <consortium name="EnsemblPlants"/>
        </authorList>
    </citation>
    <scope>IDENTIFICATION</scope>
</reference>
<proteinExistence type="predicted"/>
<dbReference type="SMART" id="SM00360">
    <property type="entry name" value="RRM"/>
    <property type="match status" value="1"/>
</dbReference>